<keyword evidence="9 10" id="KW-0472">Membrane</keyword>
<reference evidence="12" key="1">
    <citation type="submission" date="2018-05" db="EMBL/GenBank/DDBJ databases">
        <authorList>
            <person name="Lanie J.A."/>
            <person name="Ng W.-L."/>
            <person name="Kazmierczak K.M."/>
            <person name="Andrzejewski T.M."/>
            <person name="Davidsen T.M."/>
            <person name="Wayne K.J."/>
            <person name="Tettelin H."/>
            <person name="Glass J.I."/>
            <person name="Rusch D."/>
            <person name="Podicherti R."/>
            <person name="Tsui H.-C.T."/>
            <person name="Winkler M.E."/>
        </authorList>
    </citation>
    <scope>NUCLEOTIDE SEQUENCE</scope>
</reference>
<protein>
    <recommendedName>
        <fullName evidence="2">Protein translocase subunit SecF</fullName>
    </recommendedName>
</protein>
<evidence type="ECO:0000256" key="1">
    <source>
        <dbReference type="ARBA" id="ARBA00004651"/>
    </source>
</evidence>
<comment type="subcellular location">
    <subcellularLocation>
        <location evidence="1">Cell membrane</location>
        <topology evidence="1">Multi-pass membrane protein</topology>
    </subcellularLocation>
</comment>
<dbReference type="InterPro" id="IPR048634">
    <property type="entry name" value="SecD_SecF_C"/>
</dbReference>
<dbReference type="InterPro" id="IPR022813">
    <property type="entry name" value="SecD/SecF_arch_bac"/>
</dbReference>
<evidence type="ECO:0000256" key="4">
    <source>
        <dbReference type="ARBA" id="ARBA00022475"/>
    </source>
</evidence>
<keyword evidence="3" id="KW-0813">Transport</keyword>
<dbReference type="EMBL" id="UINC01051850">
    <property type="protein sequence ID" value="SVB66486.1"/>
    <property type="molecule type" value="Genomic_DNA"/>
</dbReference>
<dbReference type="HAMAP" id="MF_01464_B">
    <property type="entry name" value="SecF_B"/>
    <property type="match status" value="1"/>
</dbReference>
<dbReference type="PRINTS" id="PR01755">
    <property type="entry name" value="SECFTRNLCASE"/>
</dbReference>
<dbReference type="PANTHER" id="PTHR30081">
    <property type="entry name" value="PROTEIN-EXPORT MEMBRANE PROTEIN SEC"/>
    <property type="match status" value="1"/>
</dbReference>
<keyword evidence="4" id="KW-1003">Cell membrane</keyword>
<dbReference type="GO" id="GO:0005886">
    <property type="term" value="C:plasma membrane"/>
    <property type="evidence" value="ECO:0007669"/>
    <property type="project" value="UniProtKB-SubCell"/>
</dbReference>
<feature type="transmembrane region" description="Helical" evidence="10">
    <location>
        <begin position="129"/>
        <end position="148"/>
    </location>
</feature>
<evidence type="ECO:0000313" key="12">
    <source>
        <dbReference type="EMBL" id="SVB66486.1"/>
    </source>
</evidence>
<dbReference type="InterPro" id="IPR022646">
    <property type="entry name" value="SecD/SecF_CS"/>
</dbReference>
<dbReference type="Pfam" id="PF07549">
    <property type="entry name" value="Sec_GG"/>
    <property type="match status" value="1"/>
</dbReference>
<organism evidence="12">
    <name type="scientific">marine metagenome</name>
    <dbReference type="NCBI Taxonomy" id="408172"/>
    <lineage>
        <taxon>unclassified sequences</taxon>
        <taxon>metagenomes</taxon>
        <taxon>ecological metagenomes</taxon>
    </lineage>
</organism>
<evidence type="ECO:0000256" key="3">
    <source>
        <dbReference type="ARBA" id="ARBA00022448"/>
    </source>
</evidence>
<evidence type="ECO:0000256" key="5">
    <source>
        <dbReference type="ARBA" id="ARBA00022692"/>
    </source>
</evidence>
<feature type="transmembrane region" description="Helical" evidence="10">
    <location>
        <begin position="241"/>
        <end position="260"/>
    </location>
</feature>
<dbReference type="NCBIfam" id="TIGR00966">
    <property type="entry name" value="transloc_SecF"/>
    <property type="match status" value="1"/>
</dbReference>
<feature type="transmembrane region" description="Helical" evidence="10">
    <location>
        <begin position="191"/>
        <end position="210"/>
    </location>
</feature>
<dbReference type="Gene3D" id="1.20.1640.10">
    <property type="entry name" value="Multidrug efflux transporter AcrB transmembrane domain"/>
    <property type="match status" value="1"/>
</dbReference>
<evidence type="ECO:0000259" key="11">
    <source>
        <dbReference type="Pfam" id="PF02355"/>
    </source>
</evidence>
<dbReference type="InterPro" id="IPR022645">
    <property type="entry name" value="SecD/SecF_bac"/>
</dbReference>
<dbReference type="PANTHER" id="PTHR30081:SF8">
    <property type="entry name" value="PROTEIN TRANSLOCASE SUBUNIT SECF"/>
    <property type="match status" value="1"/>
</dbReference>
<keyword evidence="8" id="KW-0811">Translocation</keyword>
<keyword evidence="5 10" id="KW-0812">Transmembrane</keyword>
<evidence type="ECO:0000256" key="2">
    <source>
        <dbReference type="ARBA" id="ARBA00015792"/>
    </source>
</evidence>
<evidence type="ECO:0000256" key="8">
    <source>
        <dbReference type="ARBA" id="ARBA00023010"/>
    </source>
</evidence>
<evidence type="ECO:0000256" key="7">
    <source>
        <dbReference type="ARBA" id="ARBA00022989"/>
    </source>
</evidence>
<dbReference type="GO" id="GO:0006886">
    <property type="term" value="P:intracellular protein transport"/>
    <property type="evidence" value="ECO:0007669"/>
    <property type="project" value="InterPro"/>
</dbReference>
<dbReference type="InterPro" id="IPR005665">
    <property type="entry name" value="SecF_bac"/>
</dbReference>
<sequence length="306" mass="33945">MDFVGKRFWFFIISLLVIAPGIVFLILAPGLRPGIDFTGGSSMTLRFSDESNINQQEVRDQLTNLGYQEATVQNLGENSFFIRTKELNEEDKDNLVTNMTTSLDEGAENVLQGFDLVSPVVAQETVMNALWAILAAAVGIFIYIWWAFRNVPSPFRYGLAAIVALIHDTIIVIGIFAILGELMQMEVNTMFLIALLTVIGYSVNDTIVVFDRIRENVLIYSNRTFPEIVNLSISETIGRSLNTSFTLVITLIALVLFGGATIREFLFVLLIGVVAGTYSSIAIASQVLVSWDQRSIGIPFRNKTII</sequence>
<name>A0A382FTT2_9ZZZZ</name>
<feature type="transmembrane region" description="Helical" evidence="10">
    <location>
        <begin position="7"/>
        <end position="28"/>
    </location>
</feature>
<feature type="domain" description="Protein export membrane protein SecD/SecF C-terminal" evidence="11">
    <location>
        <begin position="111"/>
        <end position="293"/>
    </location>
</feature>
<proteinExistence type="inferred from homology"/>
<evidence type="ECO:0000256" key="10">
    <source>
        <dbReference type="SAM" id="Phobius"/>
    </source>
</evidence>
<feature type="transmembrane region" description="Helical" evidence="10">
    <location>
        <begin position="155"/>
        <end position="179"/>
    </location>
</feature>
<feature type="transmembrane region" description="Helical" evidence="10">
    <location>
        <begin position="266"/>
        <end position="291"/>
    </location>
</feature>
<keyword evidence="7 10" id="KW-1133">Transmembrane helix</keyword>
<dbReference type="SUPFAM" id="SSF82866">
    <property type="entry name" value="Multidrug efflux transporter AcrB transmembrane domain"/>
    <property type="match status" value="1"/>
</dbReference>
<accession>A0A382FTT2</accession>
<dbReference type="Pfam" id="PF02355">
    <property type="entry name" value="SecD_SecF_C"/>
    <property type="match status" value="1"/>
</dbReference>
<dbReference type="AlphaFoldDB" id="A0A382FTT2"/>
<evidence type="ECO:0000256" key="6">
    <source>
        <dbReference type="ARBA" id="ARBA00022927"/>
    </source>
</evidence>
<gene>
    <name evidence="12" type="ORF">METZ01_LOCUS219340</name>
</gene>
<evidence type="ECO:0000256" key="9">
    <source>
        <dbReference type="ARBA" id="ARBA00023136"/>
    </source>
</evidence>
<keyword evidence="6" id="KW-0653">Protein transport</keyword>
<dbReference type="GO" id="GO:0015450">
    <property type="term" value="F:protein-transporting ATPase activity"/>
    <property type="evidence" value="ECO:0007669"/>
    <property type="project" value="InterPro"/>
</dbReference>